<dbReference type="STRING" id="27349.A0A0L6UA85"/>
<comment type="caution">
    <text evidence="13">The sequence shown here is derived from an EMBL/GenBank/DDBJ whole genome shotgun (WGS) entry which is preliminary data.</text>
</comment>
<dbReference type="PANTHER" id="PTHR20531">
    <property type="entry name" value="N-ALPHA-ACETYLTRANSFERASE 40"/>
    <property type="match status" value="1"/>
</dbReference>
<feature type="domain" description="N-acetyltransferase" evidence="12">
    <location>
        <begin position="1"/>
        <end position="123"/>
    </location>
</feature>
<dbReference type="InterPro" id="IPR039949">
    <property type="entry name" value="NAA40"/>
</dbReference>
<proteinExistence type="inferred from homology"/>
<dbReference type="OrthoDB" id="424551at2759"/>
<dbReference type="InterPro" id="IPR000182">
    <property type="entry name" value="GNAT_dom"/>
</dbReference>
<evidence type="ECO:0000256" key="9">
    <source>
        <dbReference type="ARBA" id="ARBA00023315"/>
    </source>
</evidence>
<dbReference type="GO" id="GO:0005634">
    <property type="term" value="C:nucleus"/>
    <property type="evidence" value="ECO:0007669"/>
    <property type="project" value="UniProtKB-SubCell"/>
</dbReference>
<dbReference type="GO" id="GO:1990189">
    <property type="term" value="F:protein N-terminal-serine acetyltransferase activity"/>
    <property type="evidence" value="ECO:0007669"/>
    <property type="project" value="UniProtKB-EC"/>
</dbReference>
<dbReference type="GO" id="GO:0005737">
    <property type="term" value="C:cytoplasm"/>
    <property type="evidence" value="ECO:0007669"/>
    <property type="project" value="UniProtKB-SubCell"/>
</dbReference>
<evidence type="ECO:0000256" key="7">
    <source>
        <dbReference type="ARBA" id="ARBA00022679"/>
    </source>
</evidence>
<evidence type="ECO:0000256" key="5">
    <source>
        <dbReference type="ARBA" id="ARBA00015043"/>
    </source>
</evidence>
<dbReference type="Proteomes" id="UP000037035">
    <property type="component" value="Unassembled WGS sequence"/>
</dbReference>
<sequence length="123" mass="14469">MKQIYMRSKDGYKPQEKKRELFAQQSRFLLLSRAIVDDKAPETIDGFLMWRFDFEECLSVEAGETEVAYCYEIQLKPESRRKGLGKVLMETLERIGESWGMKKVMLTVQLENVKALSFYRSLN</sequence>
<comment type="subcellular location">
    <subcellularLocation>
        <location evidence="2">Cytoplasm</location>
    </subcellularLocation>
    <subcellularLocation>
        <location evidence="1">Nucleus</location>
    </subcellularLocation>
</comment>
<evidence type="ECO:0000256" key="1">
    <source>
        <dbReference type="ARBA" id="ARBA00004123"/>
    </source>
</evidence>
<dbReference type="GO" id="GO:0043998">
    <property type="term" value="F:histone H2A acetyltransferase activity"/>
    <property type="evidence" value="ECO:0007669"/>
    <property type="project" value="InterPro"/>
</dbReference>
<dbReference type="VEuPathDB" id="FungiDB:VP01_809g3"/>
<accession>A0A0L6UA85</accession>
<evidence type="ECO:0000313" key="13">
    <source>
        <dbReference type="EMBL" id="KNZ45453.1"/>
    </source>
</evidence>
<reference evidence="13 14" key="1">
    <citation type="submission" date="2015-08" db="EMBL/GenBank/DDBJ databases">
        <title>Next Generation Sequencing and Analysis of the Genome of Puccinia sorghi L Schw, the Causal Agent of Maize Common Rust.</title>
        <authorList>
            <person name="Rochi L."/>
            <person name="Burguener G."/>
            <person name="Darino M."/>
            <person name="Turjanski A."/>
            <person name="Kreff E."/>
            <person name="Dieguez M.J."/>
            <person name="Sacco F."/>
        </authorList>
    </citation>
    <scope>NUCLEOTIDE SEQUENCE [LARGE SCALE GENOMIC DNA]</scope>
    <source>
        <strain evidence="13 14">RO10H11247</strain>
    </source>
</reference>
<gene>
    <name evidence="13" type="ORF">VP01_809g3</name>
</gene>
<dbReference type="AlphaFoldDB" id="A0A0L6UA85"/>
<dbReference type="Pfam" id="PF00583">
    <property type="entry name" value="Acetyltransf_1"/>
    <property type="match status" value="1"/>
</dbReference>
<evidence type="ECO:0000256" key="11">
    <source>
        <dbReference type="ARBA" id="ARBA00049524"/>
    </source>
</evidence>
<dbReference type="Gene3D" id="3.40.630.30">
    <property type="match status" value="1"/>
</dbReference>
<name>A0A0L6UA85_9BASI</name>
<evidence type="ECO:0000256" key="10">
    <source>
        <dbReference type="ARBA" id="ARBA00047821"/>
    </source>
</evidence>
<keyword evidence="7" id="KW-0808">Transferase</keyword>
<evidence type="ECO:0000256" key="8">
    <source>
        <dbReference type="ARBA" id="ARBA00023242"/>
    </source>
</evidence>
<keyword evidence="6" id="KW-0963">Cytoplasm</keyword>
<keyword evidence="9" id="KW-0012">Acyltransferase</keyword>
<comment type="similarity">
    <text evidence="3">Belongs to the acetyltransferase family. NAA40 subfamily.</text>
</comment>
<evidence type="ECO:0000313" key="14">
    <source>
        <dbReference type="Proteomes" id="UP000037035"/>
    </source>
</evidence>
<keyword evidence="14" id="KW-1185">Reference proteome</keyword>
<dbReference type="GO" id="GO:0010485">
    <property type="term" value="F:histone H4 acetyltransferase activity"/>
    <property type="evidence" value="ECO:0007669"/>
    <property type="project" value="InterPro"/>
</dbReference>
<dbReference type="EC" id="2.3.1.257" evidence="4"/>
<comment type="catalytic activity">
    <reaction evidence="10">
        <text>N-terminal L-seryl-[histone H2A] + acetyl-CoA = N-terminal N(alpha)-acetyl-L-seryl-[histone H2A] + CoA + H(+)</text>
        <dbReference type="Rhea" id="RHEA:50600"/>
        <dbReference type="Rhea" id="RHEA-COMP:12742"/>
        <dbReference type="Rhea" id="RHEA-COMP:12744"/>
        <dbReference type="ChEBI" id="CHEBI:15378"/>
        <dbReference type="ChEBI" id="CHEBI:57287"/>
        <dbReference type="ChEBI" id="CHEBI:57288"/>
        <dbReference type="ChEBI" id="CHEBI:64738"/>
        <dbReference type="ChEBI" id="CHEBI:83690"/>
        <dbReference type="EC" id="2.3.1.257"/>
    </reaction>
</comment>
<evidence type="ECO:0000256" key="6">
    <source>
        <dbReference type="ARBA" id="ARBA00022490"/>
    </source>
</evidence>
<protein>
    <recommendedName>
        <fullName evidence="5">N-alpha-acetyltransferase 40</fullName>
        <ecNumber evidence="4">2.3.1.257</ecNumber>
    </recommendedName>
</protein>
<evidence type="ECO:0000256" key="2">
    <source>
        <dbReference type="ARBA" id="ARBA00004496"/>
    </source>
</evidence>
<evidence type="ECO:0000256" key="3">
    <source>
        <dbReference type="ARBA" id="ARBA00008870"/>
    </source>
</evidence>
<dbReference type="SUPFAM" id="SSF55729">
    <property type="entry name" value="Acyl-CoA N-acyltransferases (Nat)"/>
    <property type="match status" value="1"/>
</dbReference>
<dbReference type="PROSITE" id="PS51186">
    <property type="entry name" value="GNAT"/>
    <property type="match status" value="1"/>
</dbReference>
<comment type="catalytic activity">
    <reaction evidence="11">
        <text>N-terminal L-seryl-[histone H4] + acetyl-CoA = N-terminal N(alpha)-acetyl-L-seryl-[histone H4] + CoA + H(+)</text>
        <dbReference type="Rhea" id="RHEA:50596"/>
        <dbReference type="Rhea" id="RHEA-COMP:12740"/>
        <dbReference type="Rhea" id="RHEA-COMP:12743"/>
        <dbReference type="ChEBI" id="CHEBI:15378"/>
        <dbReference type="ChEBI" id="CHEBI:57287"/>
        <dbReference type="ChEBI" id="CHEBI:57288"/>
        <dbReference type="ChEBI" id="CHEBI:64738"/>
        <dbReference type="ChEBI" id="CHEBI:83690"/>
        <dbReference type="EC" id="2.3.1.257"/>
    </reaction>
</comment>
<evidence type="ECO:0000256" key="4">
    <source>
        <dbReference type="ARBA" id="ARBA00012950"/>
    </source>
</evidence>
<organism evidence="13 14">
    <name type="scientific">Puccinia sorghi</name>
    <dbReference type="NCBI Taxonomy" id="27349"/>
    <lineage>
        <taxon>Eukaryota</taxon>
        <taxon>Fungi</taxon>
        <taxon>Dikarya</taxon>
        <taxon>Basidiomycota</taxon>
        <taxon>Pucciniomycotina</taxon>
        <taxon>Pucciniomycetes</taxon>
        <taxon>Pucciniales</taxon>
        <taxon>Pucciniaceae</taxon>
        <taxon>Puccinia</taxon>
    </lineage>
</organism>
<dbReference type="CDD" id="cd04301">
    <property type="entry name" value="NAT_SF"/>
    <property type="match status" value="1"/>
</dbReference>
<dbReference type="PANTHER" id="PTHR20531:SF1">
    <property type="entry name" value="N-ALPHA-ACETYLTRANSFERASE 40"/>
    <property type="match status" value="1"/>
</dbReference>
<dbReference type="EMBL" id="LAVV01013604">
    <property type="protein sequence ID" value="KNZ45453.1"/>
    <property type="molecule type" value="Genomic_DNA"/>
</dbReference>
<keyword evidence="8" id="KW-0539">Nucleus</keyword>
<evidence type="ECO:0000259" key="12">
    <source>
        <dbReference type="PROSITE" id="PS51186"/>
    </source>
</evidence>
<dbReference type="InterPro" id="IPR016181">
    <property type="entry name" value="Acyl_CoA_acyltransferase"/>
</dbReference>